<reference evidence="2 3" key="1">
    <citation type="journal article" date="2020" name="ISME J.">
        <title>Comparative genomics reveals insights into cyanobacterial evolution and habitat adaptation.</title>
        <authorList>
            <person name="Chen M.Y."/>
            <person name="Teng W.K."/>
            <person name="Zhao L."/>
            <person name="Hu C.X."/>
            <person name="Zhou Y.K."/>
            <person name="Han B.P."/>
            <person name="Song L.R."/>
            <person name="Shu W.S."/>
        </authorList>
    </citation>
    <scope>NUCLEOTIDE SEQUENCE [LARGE SCALE GENOMIC DNA]</scope>
    <source>
        <strain evidence="2 3">FACHB-1050</strain>
    </source>
</reference>
<dbReference type="EMBL" id="JACJQY010000044">
    <property type="protein sequence ID" value="MBD2319195.1"/>
    <property type="molecule type" value="Genomic_DNA"/>
</dbReference>
<proteinExistence type="predicted"/>
<keyword evidence="3" id="KW-1185">Reference proteome</keyword>
<dbReference type="SUPFAM" id="SSF53448">
    <property type="entry name" value="Nucleotide-diphospho-sugar transferases"/>
    <property type="match status" value="1"/>
</dbReference>
<dbReference type="Proteomes" id="UP000618445">
    <property type="component" value="Unassembled WGS sequence"/>
</dbReference>
<evidence type="ECO:0000259" key="1">
    <source>
        <dbReference type="Pfam" id="PF00535"/>
    </source>
</evidence>
<dbReference type="InterPro" id="IPR001173">
    <property type="entry name" value="Glyco_trans_2-like"/>
</dbReference>
<evidence type="ECO:0000313" key="3">
    <source>
        <dbReference type="Proteomes" id="UP000618445"/>
    </source>
</evidence>
<organism evidence="2 3">
    <name type="scientific">Phormidium tenue FACHB-1050</name>
    <dbReference type="NCBI Taxonomy" id="2692857"/>
    <lineage>
        <taxon>Bacteria</taxon>
        <taxon>Bacillati</taxon>
        <taxon>Cyanobacteriota</taxon>
        <taxon>Cyanophyceae</taxon>
        <taxon>Oscillatoriophycideae</taxon>
        <taxon>Oscillatoriales</taxon>
        <taxon>Oscillatoriaceae</taxon>
        <taxon>Phormidium</taxon>
    </lineage>
</organism>
<dbReference type="InterPro" id="IPR029044">
    <property type="entry name" value="Nucleotide-diphossugar_trans"/>
</dbReference>
<dbReference type="Gene3D" id="3.90.550.10">
    <property type="entry name" value="Spore Coat Polysaccharide Biosynthesis Protein SpsA, Chain A"/>
    <property type="match status" value="1"/>
</dbReference>
<dbReference type="Pfam" id="PF00535">
    <property type="entry name" value="Glycos_transf_2"/>
    <property type="match status" value="1"/>
</dbReference>
<dbReference type="RefSeq" id="WP_190580912.1">
    <property type="nucleotide sequence ID" value="NZ_CAWPQU010000039.1"/>
</dbReference>
<name>A0ABR8CFN6_9CYAN</name>
<gene>
    <name evidence="2" type="ORF">H6G05_20415</name>
</gene>
<sequence length="314" mass="35324">MSPQPLVSILINNYNYGRFLQTTIASALEQSYQPIEVIVVDDGSTDNSQEIIASFGDRIKAILKENGGQASAFNQGFASSQGEIICFLDSDDLFRPDKVAAIVHDFQKDQEIGWHFHNLELFGDAIPINPAETDINAPNFSSIYNLMSSMRRGKLSNTLPFKLNTATSAMSFRRSLLEKILPMNQNIRITSDDYIKYAALGISKGFISFQPLAKQRIHGNNAYTGNTKVGILKGLIQILTAANLKEKFPELSKFANNLAALAITIFWWLGDDKYEMEKLINNYLAKTTLPEKLQIYSKAIYYRHIKNLLPKQKK</sequence>
<accession>A0ABR8CFN6</accession>
<feature type="domain" description="Glycosyltransferase 2-like" evidence="1">
    <location>
        <begin position="8"/>
        <end position="146"/>
    </location>
</feature>
<evidence type="ECO:0000313" key="2">
    <source>
        <dbReference type="EMBL" id="MBD2319195.1"/>
    </source>
</evidence>
<dbReference type="PANTHER" id="PTHR22916:SF3">
    <property type="entry name" value="UDP-GLCNAC:BETAGAL BETA-1,3-N-ACETYLGLUCOSAMINYLTRANSFERASE-LIKE PROTEIN 1"/>
    <property type="match status" value="1"/>
</dbReference>
<dbReference type="PANTHER" id="PTHR22916">
    <property type="entry name" value="GLYCOSYLTRANSFERASE"/>
    <property type="match status" value="1"/>
</dbReference>
<protein>
    <submittedName>
        <fullName evidence="2">Glycosyltransferase</fullName>
    </submittedName>
</protein>
<comment type="caution">
    <text evidence="2">The sequence shown here is derived from an EMBL/GenBank/DDBJ whole genome shotgun (WGS) entry which is preliminary data.</text>
</comment>